<evidence type="ECO:0000259" key="1">
    <source>
        <dbReference type="Pfam" id="PF23544"/>
    </source>
</evidence>
<organism evidence="2 3">
    <name type="scientific">Roseateles toxinivorans</name>
    <dbReference type="NCBI Taxonomy" id="270368"/>
    <lineage>
        <taxon>Bacteria</taxon>
        <taxon>Pseudomonadati</taxon>
        <taxon>Pseudomonadota</taxon>
        <taxon>Betaproteobacteria</taxon>
        <taxon>Burkholderiales</taxon>
        <taxon>Sphaerotilaceae</taxon>
        <taxon>Roseateles</taxon>
    </lineage>
</organism>
<accession>A0A4R6QC63</accession>
<dbReference type="RefSeq" id="WP_133704072.1">
    <property type="nucleotide sequence ID" value="NZ_SNXS01000018.1"/>
</dbReference>
<proteinExistence type="predicted"/>
<dbReference type="InterPro" id="IPR056362">
    <property type="entry name" value="AtuA-like_ferredoxin_dom"/>
</dbReference>
<feature type="domain" description="AtuA-like ferredoxin-fold" evidence="1">
    <location>
        <begin position="4"/>
        <end position="106"/>
    </location>
</feature>
<name>A0A4R6QC63_9BURK</name>
<protein>
    <recommendedName>
        <fullName evidence="1">AtuA-like ferredoxin-fold domain-containing protein</fullName>
    </recommendedName>
</protein>
<dbReference type="OrthoDB" id="21390at2"/>
<dbReference type="AlphaFoldDB" id="A0A4R6QC63"/>
<evidence type="ECO:0000313" key="3">
    <source>
        <dbReference type="Proteomes" id="UP000295361"/>
    </source>
</evidence>
<sequence length="126" mass="13367">MKLRLAAIAHARSGDKADRADLGLFAWDAAGYATLSRVITRERIAAHFAHHLGSADAGRVDLYLLPNLLAIKLVLNGALNGGAALSLRSDNLGKTLGAQLLRMEVELPDDEAALVQAGVKLALENF</sequence>
<dbReference type="PANTHER" id="PTHR47708">
    <property type="match status" value="1"/>
</dbReference>
<dbReference type="InParanoid" id="A0A4R6QC63"/>
<reference evidence="2 3" key="1">
    <citation type="submission" date="2019-03" db="EMBL/GenBank/DDBJ databases">
        <title>Genomic Encyclopedia of Type Strains, Phase IV (KMG-IV): sequencing the most valuable type-strain genomes for metagenomic binning, comparative biology and taxonomic classification.</title>
        <authorList>
            <person name="Goeker M."/>
        </authorList>
    </citation>
    <scope>NUCLEOTIDE SEQUENCE [LARGE SCALE GENOMIC DNA]</scope>
    <source>
        <strain evidence="2 3">DSM 16998</strain>
    </source>
</reference>
<dbReference type="Pfam" id="PF23544">
    <property type="entry name" value="AtuA_ferredoxin"/>
    <property type="match status" value="1"/>
</dbReference>
<gene>
    <name evidence="2" type="ORF">DES47_11817</name>
</gene>
<comment type="caution">
    <text evidence="2">The sequence shown here is derived from an EMBL/GenBank/DDBJ whole genome shotgun (WGS) entry which is preliminary data.</text>
</comment>
<dbReference type="EMBL" id="SNXS01000018">
    <property type="protein sequence ID" value="TDP59546.1"/>
    <property type="molecule type" value="Genomic_DNA"/>
</dbReference>
<dbReference type="PANTHER" id="PTHR47708:SF2">
    <property type="entry name" value="SI:CH73-132F6.5"/>
    <property type="match status" value="1"/>
</dbReference>
<evidence type="ECO:0000313" key="2">
    <source>
        <dbReference type="EMBL" id="TDP59546.1"/>
    </source>
</evidence>
<dbReference type="Proteomes" id="UP000295361">
    <property type="component" value="Unassembled WGS sequence"/>
</dbReference>
<keyword evidence="3" id="KW-1185">Reference proteome</keyword>